<dbReference type="Gene3D" id="2.60.40.2380">
    <property type="match status" value="1"/>
</dbReference>
<keyword evidence="3" id="KW-0597">Phosphoprotein</keyword>
<feature type="transmembrane region" description="Helical" evidence="9">
    <location>
        <begin position="321"/>
        <end position="345"/>
    </location>
</feature>
<dbReference type="SMART" id="SM00387">
    <property type="entry name" value="HATPase_c"/>
    <property type="match status" value="1"/>
</dbReference>
<feature type="signal peptide" evidence="10">
    <location>
        <begin position="1"/>
        <end position="22"/>
    </location>
</feature>
<sequence length="689" mass="74558">MLLLRLALLGVLPWTPFSPALAQPATAGGWTQPPMHLHPDTRAVPIGGHLEYLVDPDGTLTLADVVSGEASHRFQPLRGNLNRGFTLTDTWVRMRVTRQEGADDTWYLELQPSFLDKVESYVALTPADAGPPPVAAYDRTVQGDSEPTANRMVRFRSFTQPLAFDGAGQAWIYVHIHTTSATILSGQVYRLIPLMNHISLQSIWLGFVLGMALAVLISNLIHSYWLLERIYFIYALYVVTLIGLGLGSMGALAQLLPGPAPELANLITGTSVCGGILIGAILTEEFLNLRRTLPLVSLLNRIPIVLGGLGVIATLAGHYTIAGATLATVTSAYMLIYIGSGILLARRGHPGALMYSLAFGSACMAALMGFLRTLGVIPEISVTEAVAQSASLVHMILMNVAIASRVRLSEKERKEAQAAALSASVHAEQRALDMVALRTRELSAAKESLEQALAAERQAVREQIQFIDMVSHEYRTPVSIIRTGIDILQIKGADGLADGPKGHDLLKRMARAVDRLVEIIEVGLRRETDRSPGLDLETRPLRLDGVVAEAIRSLRASHPDQEVRVEGRVPDRVLGDPALLKTSILNLLENAAKYGPPDQPIRVAMEQTATRSTVRVIDAGAGVVPADRERIFGKFVRLSSAERIPGIGVGLYLVRRIAELHDGRAYYDDTCTDGCCLVLEIANAPGGGR</sequence>
<dbReference type="InterPro" id="IPR036097">
    <property type="entry name" value="HisK_dim/P_sf"/>
</dbReference>
<feature type="domain" description="Histidine kinase" evidence="11">
    <location>
        <begin position="469"/>
        <end position="685"/>
    </location>
</feature>
<dbReference type="Proteomes" id="UP000315751">
    <property type="component" value="Unassembled WGS sequence"/>
</dbReference>
<keyword evidence="9" id="KW-0472">Membrane</keyword>
<dbReference type="InterPro" id="IPR005467">
    <property type="entry name" value="His_kinase_dom"/>
</dbReference>
<dbReference type="InterPro" id="IPR050351">
    <property type="entry name" value="BphY/WalK/GraS-like"/>
</dbReference>
<gene>
    <name evidence="12" type="ORF">FBZ90_105141</name>
</gene>
<dbReference type="GO" id="GO:0000156">
    <property type="term" value="F:phosphorelay response regulator activity"/>
    <property type="evidence" value="ECO:0007669"/>
    <property type="project" value="TreeGrafter"/>
</dbReference>
<dbReference type="EMBL" id="VITR01000005">
    <property type="protein sequence ID" value="TWB43328.1"/>
    <property type="molecule type" value="Genomic_DNA"/>
</dbReference>
<evidence type="ECO:0000256" key="9">
    <source>
        <dbReference type="SAM" id="Phobius"/>
    </source>
</evidence>
<evidence type="ECO:0000256" key="2">
    <source>
        <dbReference type="ARBA" id="ARBA00012438"/>
    </source>
</evidence>
<evidence type="ECO:0000256" key="4">
    <source>
        <dbReference type="ARBA" id="ARBA00022679"/>
    </source>
</evidence>
<proteinExistence type="predicted"/>
<dbReference type="InterPro" id="IPR003661">
    <property type="entry name" value="HisK_dim/P_dom"/>
</dbReference>
<feature type="transmembrane region" description="Helical" evidence="9">
    <location>
        <begin position="263"/>
        <end position="283"/>
    </location>
</feature>
<protein>
    <recommendedName>
        <fullName evidence="2">histidine kinase</fullName>
        <ecNumber evidence="2">2.7.13.3</ecNumber>
    </recommendedName>
</protein>
<dbReference type="CDD" id="cd00082">
    <property type="entry name" value="HisKA"/>
    <property type="match status" value="1"/>
</dbReference>
<keyword evidence="4" id="KW-0808">Transferase</keyword>
<dbReference type="Gene3D" id="1.10.287.130">
    <property type="match status" value="1"/>
</dbReference>
<dbReference type="GO" id="GO:0030295">
    <property type="term" value="F:protein kinase activator activity"/>
    <property type="evidence" value="ECO:0007669"/>
    <property type="project" value="TreeGrafter"/>
</dbReference>
<keyword evidence="6 12" id="KW-0418">Kinase</keyword>
<dbReference type="PANTHER" id="PTHR42878:SF7">
    <property type="entry name" value="SENSOR HISTIDINE KINASE GLRK"/>
    <property type="match status" value="1"/>
</dbReference>
<dbReference type="Pfam" id="PF02518">
    <property type="entry name" value="HATPase_c"/>
    <property type="match status" value="1"/>
</dbReference>
<dbReference type="Gene3D" id="3.30.565.10">
    <property type="entry name" value="Histidine kinase-like ATPase, C-terminal domain"/>
    <property type="match status" value="1"/>
</dbReference>
<keyword evidence="7" id="KW-0067">ATP-binding</keyword>
<dbReference type="SUPFAM" id="SSF47384">
    <property type="entry name" value="Homodimeric domain of signal transducing histidine kinase"/>
    <property type="match status" value="1"/>
</dbReference>
<keyword evidence="13" id="KW-1185">Reference proteome</keyword>
<evidence type="ECO:0000256" key="8">
    <source>
        <dbReference type="ARBA" id="ARBA00023012"/>
    </source>
</evidence>
<feature type="transmembrane region" description="Helical" evidence="9">
    <location>
        <begin position="234"/>
        <end position="257"/>
    </location>
</feature>
<evidence type="ECO:0000256" key="7">
    <source>
        <dbReference type="ARBA" id="ARBA00022840"/>
    </source>
</evidence>
<organism evidence="12 13">
    <name type="scientific">Nitrospirillum amazonense</name>
    <dbReference type="NCBI Taxonomy" id="28077"/>
    <lineage>
        <taxon>Bacteria</taxon>
        <taxon>Pseudomonadati</taxon>
        <taxon>Pseudomonadota</taxon>
        <taxon>Alphaproteobacteria</taxon>
        <taxon>Rhodospirillales</taxon>
        <taxon>Azospirillaceae</taxon>
        <taxon>Nitrospirillum</taxon>
    </lineage>
</organism>
<dbReference type="RefSeq" id="WP_186455706.1">
    <property type="nucleotide sequence ID" value="NZ_VITR01000005.1"/>
</dbReference>
<dbReference type="GO" id="GO:0000155">
    <property type="term" value="F:phosphorelay sensor kinase activity"/>
    <property type="evidence" value="ECO:0007669"/>
    <property type="project" value="InterPro"/>
</dbReference>
<evidence type="ECO:0000313" key="12">
    <source>
        <dbReference type="EMBL" id="TWB43328.1"/>
    </source>
</evidence>
<dbReference type="GO" id="GO:0005524">
    <property type="term" value="F:ATP binding"/>
    <property type="evidence" value="ECO:0007669"/>
    <property type="project" value="UniProtKB-KW"/>
</dbReference>
<feature type="chain" id="PRO_5021827418" description="histidine kinase" evidence="10">
    <location>
        <begin position="23"/>
        <end position="689"/>
    </location>
</feature>
<evidence type="ECO:0000256" key="1">
    <source>
        <dbReference type="ARBA" id="ARBA00000085"/>
    </source>
</evidence>
<name>A0A560HAI3_9PROT</name>
<dbReference type="Pfam" id="PF07696">
    <property type="entry name" value="7TMR-DISMED2"/>
    <property type="match status" value="1"/>
</dbReference>
<keyword evidence="8" id="KW-0902">Two-component regulatory system</keyword>
<feature type="transmembrane region" description="Helical" evidence="9">
    <location>
        <begin position="352"/>
        <end position="373"/>
    </location>
</feature>
<accession>A0A560HAI3</accession>
<dbReference type="InterPro" id="IPR004358">
    <property type="entry name" value="Sig_transdc_His_kin-like_C"/>
</dbReference>
<keyword evidence="10" id="KW-0732">Signal</keyword>
<feature type="transmembrane region" description="Helical" evidence="9">
    <location>
        <begin position="203"/>
        <end position="227"/>
    </location>
</feature>
<dbReference type="PANTHER" id="PTHR42878">
    <property type="entry name" value="TWO-COMPONENT HISTIDINE KINASE"/>
    <property type="match status" value="1"/>
</dbReference>
<evidence type="ECO:0000256" key="3">
    <source>
        <dbReference type="ARBA" id="ARBA00022553"/>
    </source>
</evidence>
<dbReference type="InterPro" id="IPR003594">
    <property type="entry name" value="HATPase_dom"/>
</dbReference>
<dbReference type="InterPro" id="IPR036890">
    <property type="entry name" value="HATPase_C_sf"/>
</dbReference>
<keyword evidence="9" id="KW-1133">Transmembrane helix</keyword>
<dbReference type="GO" id="GO:0007234">
    <property type="term" value="P:osmosensory signaling via phosphorelay pathway"/>
    <property type="evidence" value="ECO:0007669"/>
    <property type="project" value="TreeGrafter"/>
</dbReference>
<evidence type="ECO:0000256" key="10">
    <source>
        <dbReference type="SAM" id="SignalP"/>
    </source>
</evidence>
<evidence type="ECO:0000256" key="6">
    <source>
        <dbReference type="ARBA" id="ARBA00022777"/>
    </source>
</evidence>
<comment type="caution">
    <text evidence="12">The sequence shown here is derived from an EMBL/GenBank/DDBJ whole genome shotgun (WGS) entry which is preliminary data.</text>
</comment>
<dbReference type="SUPFAM" id="SSF55874">
    <property type="entry name" value="ATPase domain of HSP90 chaperone/DNA topoisomerase II/histidine kinase"/>
    <property type="match status" value="1"/>
</dbReference>
<keyword evidence="5" id="KW-0547">Nucleotide-binding</keyword>
<dbReference type="Pfam" id="PF07695">
    <property type="entry name" value="7TMR-DISM_7TM"/>
    <property type="match status" value="1"/>
</dbReference>
<dbReference type="InterPro" id="IPR011622">
    <property type="entry name" value="7TMR_DISM_rcpt_extracell_dom2"/>
</dbReference>
<evidence type="ECO:0000256" key="5">
    <source>
        <dbReference type="ARBA" id="ARBA00022741"/>
    </source>
</evidence>
<keyword evidence="9" id="KW-0812">Transmembrane</keyword>
<dbReference type="PROSITE" id="PS50109">
    <property type="entry name" value="HIS_KIN"/>
    <property type="match status" value="1"/>
</dbReference>
<dbReference type="Pfam" id="PF00512">
    <property type="entry name" value="HisKA"/>
    <property type="match status" value="1"/>
</dbReference>
<dbReference type="InterPro" id="IPR011623">
    <property type="entry name" value="7TMR_DISM_rcpt_extracell_dom1"/>
</dbReference>
<feature type="transmembrane region" description="Helical" evidence="9">
    <location>
        <begin position="295"/>
        <end position="315"/>
    </location>
</feature>
<comment type="catalytic activity">
    <reaction evidence="1">
        <text>ATP + protein L-histidine = ADP + protein N-phospho-L-histidine.</text>
        <dbReference type="EC" id="2.7.13.3"/>
    </reaction>
</comment>
<dbReference type="PRINTS" id="PR00344">
    <property type="entry name" value="BCTRLSENSOR"/>
</dbReference>
<evidence type="ECO:0000313" key="13">
    <source>
        <dbReference type="Proteomes" id="UP000315751"/>
    </source>
</evidence>
<dbReference type="AlphaFoldDB" id="A0A560HAI3"/>
<reference evidence="12 13" key="1">
    <citation type="submission" date="2019-06" db="EMBL/GenBank/DDBJ databases">
        <title>Genomic Encyclopedia of Type Strains, Phase IV (KMG-V): Genome sequencing to study the core and pangenomes of soil and plant-associated prokaryotes.</title>
        <authorList>
            <person name="Whitman W."/>
        </authorList>
    </citation>
    <scope>NUCLEOTIDE SEQUENCE [LARGE SCALE GENOMIC DNA]</scope>
    <source>
        <strain evidence="12 13">BR 11622</strain>
    </source>
</reference>
<evidence type="ECO:0000259" key="11">
    <source>
        <dbReference type="PROSITE" id="PS50109"/>
    </source>
</evidence>
<dbReference type="EC" id="2.7.13.3" evidence="2"/>